<proteinExistence type="predicted"/>
<dbReference type="AlphaFoldDB" id="A0ABD2AH12"/>
<dbReference type="Proteomes" id="UP001607303">
    <property type="component" value="Unassembled WGS sequence"/>
</dbReference>
<name>A0ABD2AH12_VESMC</name>
<organism evidence="1 2">
    <name type="scientific">Vespula maculifrons</name>
    <name type="common">Eastern yellow jacket</name>
    <name type="synonym">Wasp</name>
    <dbReference type="NCBI Taxonomy" id="7453"/>
    <lineage>
        <taxon>Eukaryota</taxon>
        <taxon>Metazoa</taxon>
        <taxon>Ecdysozoa</taxon>
        <taxon>Arthropoda</taxon>
        <taxon>Hexapoda</taxon>
        <taxon>Insecta</taxon>
        <taxon>Pterygota</taxon>
        <taxon>Neoptera</taxon>
        <taxon>Endopterygota</taxon>
        <taxon>Hymenoptera</taxon>
        <taxon>Apocrita</taxon>
        <taxon>Aculeata</taxon>
        <taxon>Vespoidea</taxon>
        <taxon>Vespidae</taxon>
        <taxon>Vespinae</taxon>
        <taxon>Vespula</taxon>
    </lineage>
</organism>
<comment type="caution">
    <text evidence="1">The sequence shown here is derived from an EMBL/GenBank/DDBJ whole genome shotgun (WGS) entry which is preliminary data.</text>
</comment>
<evidence type="ECO:0000313" key="2">
    <source>
        <dbReference type="Proteomes" id="UP001607303"/>
    </source>
</evidence>
<protein>
    <submittedName>
        <fullName evidence="1">Uncharacterized protein</fullName>
    </submittedName>
</protein>
<sequence>MLDGENRRVVQEAIGKSNKRMNIIYCKDELTDILIIIHPKKIHAISGTLGVMIKYVTVEAIRYMTQLVISDLFIPRLLTSNDKVDGCYSNALAMAA</sequence>
<evidence type="ECO:0000313" key="1">
    <source>
        <dbReference type="EMBL" id="KAL2719897.1"/>
    </source>
</evidence>
<keyword evidence="2" id="KW-1185">Reference proteome</keyword>
<reference evidence="1 2" key="1">
    <citation type="journal article" date="2024" name="Ann. Entomol. Soc. Am.">
        <title>Genomic analyses of the southern and eastern yellowjacket wasps (Hymenoptera: Vespidae) reveal evolutionary signatures of social life.</title>
        <authorList>
            <person name="Catto M.A."/>
            <person name="Caine P.B."/>
            <person name="Orr S.E."/>
            <person name="Hunt B.G."/>
            <person name="Goodisman M.A.D."/>
        </authorList>
    </citation>
    <scope>NUCLEOTIDE SEQUENCE [LARGE SCALE GENOMIC DNA]</scope>
    <source>
        <strain evidence="1">232</strain>
        <tissue evidence="1">Head and thorax</tissue>
    </source>
</reference>
<feature type="non-terminal residue" evidence="1">
    <location>
        <position position="96"/>
    </location>
</feature>
<dbReference type="EMBL" id="JAYRBN010000117">
    <property type="protein sequence ID" value="KAL2719897.1"/>
    <property type="molecule type" value="Genomic_DNA"/>
</dbReference>
<accession>A0ABD2AH12</accession>
<gene>
    <name evidence="1" type="ORF">V1477_021044</name>
</gene>